<keyword evidence="1" id="KW-0805">Transcription regulation</keyword>
<feature type="transmembrane region" description="Helical" evidence="5">
    <location>
        <begin position="104"/>
        <end position="123"/>
    </location>
</feature>
<dbReference type="SMART" id="SM00421">
    <property type="entry name" value="HTH_LUXR"/>
    <property type="match status" value="1"/>
</dbReference>
<dbReference type="Pfam" id="PF00196">
    <property type="entry name" value="GerE"/>
    <property type="match status" value="1"/>
</dbReference>
<dbReference type="InterPro" id="IPR000792">
    <property type="entry name" value="Tscrpt_reg_LuxR_C"/>
</dbReference>
<dbReference type="Proteomes" id="UP000249754">
    <property type="component" value="Unassembled WGS sequence"/>
</dbReference>
<keyword evidence="3" id="KW-0804">Transcription</keyword>
<feature type="transmembrane region" description="Helical" evidence="5">
    <location>
        <begin position="168"/>
        <end position="190"/>
    </location>
</feature>
<dbReference type="PROSITE" id="PS50043">
    <property type="entry name" value="HTH_LUXR_2"/>
    <property type="match status" value="1"/>
</dbReference>
<feature type="transmembrane region" description="Helical" evidence="5">
    <location>
        <begin position="74"/>
        <end position="92"/>
    </location>
</feature>
<dbReference type="AlphaFoldDB" id="A0A327SJY7"/>
<evidence type="ECO:0000256" key="4">
    <source>
        <dbReference type="SAM" id="Coils"/>
    </source>
</evidence>
<protein>
    <submittedName>
        <fullName evidence="7">Regulatory LuxR family protein</fullName>
    </submittedName>
</protein>
<dbReference type="EMBL" id="QLLR01000025">
    <property type="protein sequence ID" value="RAJ26057.1"/>
    <property type="molecule type" value="Genomic_DNA"/>
</dbReference>
<comment type="caution">
    <text evidence="7">The sequence shown here is derived from an EMBL/GenBank/DDBJ whole genome shotgun (WGS) entry which is preliminary data.</text>
</comment>
<evidence type="ECO:0000313" key="7">
    <source>
        <dbReference type="EMBL" id="RAJ26057.1"/>
    </source>
</evidence>
<dbReference type="PROSITE" id="PS00622">
    <property type="entry name" value="HTH_LUXR_1"/>
    <property type="match status" value="1"/>
</dbReference>
<evidence type="ECO:0000256" key="2">
    <source>
        <dbReference type="ARBA" id="ARBA00023125"/>
    </source>
</evidence>
<dbReference type="PANTHER" id="PTHR44688:SF16">
    <property type="entry name" value="DNA-BINDING TRANSCRIPTIONAL ACTIVATOR DEVR_DOSR"/>
    <property type="match status" value="1"/>
</dbReference>
<dbReference type="RefSeq" id="WP_211321610.1">
    <property type="nucleotide sequence ID" value="NZ_QLLR01000025.1"/>
</dbReference>
<evidence type="ECO:0000259" key="6">
    <source>
        <dbReference type="PROSITE" id="PS50043"/>
    </source>
</evidence>
<evidence type="ECO:0000256" key="5">
    <source>
        <dbReference type="SAM" id="Phobius"/>
    </source>
</evidence>
<dbReference type="Gene3D" id="1.10.10.10">
    <property type="entry name" value="Winged helix-like DNA-binding domain superfamily/Winged helix DNA-binding domain"/>
    <property type="match status" value="1"/>
</dbReference>
<dbReference type="InterPro" id="IPR016032">
    <property type="entry name" value="Sig_transdc_resp-reg_C-effctor"/>
</dbReference>
<keyword evidence="5" id="KW-0472">Membrane</keyword>
<keyword evidence="5" id="KW-0812">Transmembrane</keyword>
<feature type="transmembrane region" description="Helical" evidence="5">
    <location>
        <begin position="40"/>
        <end position="59"/>
    </location>
</feature>
<feature type="transmembrane region" description="Helical" evidence="5">
    <location>
        <begin position="196"/>
        <end position="213"/>
    </location>
</feature>
<reference evidence="7 8" key="1">
    <citation type="submission" date="2018-06" db="EMBL/GenBank/DDBJ databases">
        <title>Genomic Encyclopedia of Archaeal and Bacterial Type Strains, Phase II (KMG-II): from individual species to whole genera.</title>
        <authorList>
            <person name="Goeker M."/>
        </authorList>
    </citation>
    <scope>NUCLEOTIDE SEQUENCE [LARGE SCALE GENOMIC DNA]</scope>
    <source>
        <strain evidence="7 8">DSM 14825</strain>
    </source>
</reference>
<dbReference type="GO" id="GO:0006355">
    <property type="term" value="P:regulation of DNA-templated transcription"/>
    <property type="evidence" value="ECO:0007669"/>
    <property type="project" value="InterPro"/>
</dbReference>
<evidence type="ECO:0000256" key="1">
    <source>
        <dbReference type="ARBA" id="ARBA00023015"/>
    </source>
</evidence>
<gene>
    <name evidence="7" type="ORF">LY11_03990</name>
</gene>
<proteinExistence type="predicted"/>
<organism evidence="7 8">
    <name type="scientific">Pedobacter cryoconitis</name>
    <dbReference type="NCBI Taxonomy" id="188932"/>
    <lineage>
        <taxon>Bacteria</taxon>
        <taxon>Pseudomonadati</taxon>
        <taxon>Bacteroidota</taxon>
        <taxon>Sphingobacteriia</taxon>
        <taxon>Sphingobacteriales</taxon>
        <taxon>Sphingobacteriaceae</taxon>
        <taxon>Pedobacter</taxon>
    </lineage>
</organism>
<name>A0A327SJY7_9SPHI</name>
<evidence type="ECO:0000256" key="3">
    <source>
        <dbReference type="ARBA" id="ARBA00023163"/>
    </source>
</evidence>
<evidence type="ECO:0000313" key="8">
    <source>
        <dbReference type="Proteomes" id="UP000249754"/>
    </source>
</evidence>
<feature type="domain" description="HTH luxR-type" evidence="6">
    <location>
        <begin position="252"/>
        <end position="315"/>
    </location>
</feature>
<dbReference type="PRINTS" id="PR00038">
    <property type="entry name" value="HTHLUXR"/>
</dbReference>
<accession>A0A327SJY7</accession>
<keyword evidence="2" id="KW-0238">DNA-binding</keyword>
<feature type="coiled-coil region" evidence="4">
    <location>
        <begin position="214"/>
        <end position="241"/>
    </location>
</feature>
<feature type="transmembrane region" description="Helical" evidence="5">
    <location>
        <begin position="6"/>
        <end position="28"/>
    </location>
</feature>
<sequence length="315" mass="37125">MTLFNTNMPLIIFFIIIIEVALLFQQWIGYLTRKHEQKRLYHLYLVLLLILYNIFEGFFPDQRITFVPEKWQNFLGYAFGYIFCAYCPFYFYKTMGLKSLRFHGRYGFLFIIIPLIVFYGILYPINNDISFTRKYVYIIPVLYAITLFSAALKGIYKKYNLQQNEAQLVERLCIFFAVFPVSITPIFGAWLGIDKWIITFGCNIGFLAVNMILMRQFVRQSKSEQDRLAEMRREIESINTAAKKDIAAVFIEKCNFYNLTTREIEIAKLIAEGIKYKDIAEKLFISERTVAKHVQNIFLKTAVENKTMLIKALKE</sequence>
<dbReference type="SUPFAM" id="SSF46894">
    <property type="entry name" value="C-terminal effector domain of the bipartite response regulators"/>
    <property type="match status" value="1"/>
</dbReference>
<dbReference type="GO" id="GO:0003677">
    <property type="term" value="F:DNA binding"/>
    <property type="evidence" value="ECO:0007669"/>
    <property type="project" value="UniProtKB-KW"/>
</dbReference>
<dbReference type="InterPro" id="IPR036388">
    <property type="entry name" value="WH-like_DNA-bd_sf"/>
</dbReference>
<keyword evidence="5" id="KW-1133">Transmembrane helix</keyword>
<dbReference type="PANTHER" id="PTHR44688">
    <property type="entry name" value="DNA-BINDING TRANSCRIPTIONAL ACTIVATOR DEVR_DOSR"/>
    <property type="match status" value="1"/>
</dbReference>
<keyword evidence="4" id="KW-0175">Coiled coil</keyword>
<dbReference type="CDD" id="cd06170">
    <property type="entry name" value="LuxR_C_like"/>
    <property type="match status" value="1"/>
</dbReference>
<feature type="transmembrane region" description="Helical" evidence="5">
    <location>
        <begin position="135"/>
        <end position="156"/>
    </location>
</feature>